<sequence>MKVYQVPIVYEFTYVFLEELSITRINYRGFIRLNASPWGVPILFVKKKDGSMRWCTIYRQLNKGTIKNKYPLPCIEDLSDQLKSATVFSKIDLCSGYY</sequence>
<dbReference type="InterPro" id="IPR053134">
    <property type="entry name" value="RNA-dir_DNA_polymerase"/>
</dbReference>
<dbReference type="AlphaFoldDB" id="A0A5B6VUJ6"/>
<keyword evidence="2" id="KW-1185">Reference proteome</keyword>
<dbReference type="EMBL" id="SMMG02000005">
    <property type="protein sequence ID" value="KAA3472851.1"/>
    <property type="molecule type" value="Genomic_DNA"/>
</dbReference>
<gene>
    <name evidence="1" type="ORF">EPI10_023277</name>
</gene>
<comment type="caution">
    <text evidence="1">The sequence shown here is derived from an EMBL/GenBank/DDBJ whole genome shotgun (WGS) entry which is preliminary data.</text>
</comment>
<protein>
    <submittedName>
        <fullName evidence="1">RNA-directed DNA polymerase-like protein</fullName>
    </submittedName>
</protein>
<evidence type="ECO:0000313" key="1">
    <source>
        <dbReference type="EMBL" id="KAA3472851.1"/>
    </source>
</evidence>
<dbReference type="PANTHER" id="PTHR24559:SF444">
    <property type="entry name" value="REVERSE TRANSCRIPTASE DOMAIN-CONTAINING PROTEIN"/>
    <property type="match status" value="1"/>
</dbReference>
<organism evidence="1 2">
    <name type="scientific">Gossypium australe</name>
    <dbReference type="NCBI Taxonomy" id="47621"/>
    <lineage>
        <taxon>Eukaryota</taxon>
        <taxon>Viridiplantae</taxon>
        <taxon>Streptophyta</taxon>
        <taxon>Embryophyta</taxon>
        <taxon>Tracheophyta</taxon>
        <taxon>Spermatophyta</taxon>
        <taxon>Magnoliopsida</taxon>
        <taxon>eudicotyledons</taxon>
        <taxon>Gunneridae</taxon>
        <taxon>Pentapetalae</taxon>
        <taxon>rosids</taxon>
        <taxon>malvids</taxon>
        <taxon>Malvales</taxon>
        <taxon>Malvaceae</taxon>
        <taxon>Malvoideae</taxon>
        <taxon>Gossypium</taxon>
    </lineage>
</organism>
<keyword evidence="1" id="KW-0548">Nucleotidyltransferase</keyword>
<evidence type="ECO:0000313" key="2">
    <source>
        <dbReference type="Proteomes" id="UP000325315"/>
    </source>
</evidence>
<dbReference type="PANTHER" id="PTHR24559">
    <property type="entry name" value="TRANSPOSON TY3-I GAG-POL POLYPROTEIN"/>
    <property type="match status" value="1"/>
</dbReference>
<dbReference type="InterPro" id="IPR043128">
    <property type="entry name" value="Rev_trsase/Diguanyl_cyclase"/>
</dbReference>
<dbReference type="OrthoDB" id="1702664at2759"/>
<keyword evidence="1" id="KW-0695">RNA-directed DNA polymerase</keyword>
<dbReference type="Gene3D" id="3.10.10.10">
    <property type="entry name" value="HIV Type 1 Reverse Transcriptase, subunit A, domain 1"/>
    <property type="match status" value="1"/>
</dbReference>
<dbReference type="GO" id="GO:0003964">
    <property type="term" value="F:RNA-directed DNA polymerase activity"/>
    <property type="evidence" value="ECO:0007669"/>
    <property type="project" value="UniProtKB-KW"/>
</dbReference>
<dbReference type="Proteomes" id="UP000325315">
    <property type="component" value="Unassembled WGS sequence"/>
</dbReference>
<accession>A0A5B6VUJ6</accession>
<name>A0A5B6VUJ6_9ROSI</name>
<keyword evidence="1" id="KW-0808">Transferase</keyword>
<dbReference type="Gene3D" id="3.30.70.270">
    <property type="match status" value="1"/>
</dbReference>
<dbReference type="SUPFAM" id="SSF56672">
    <property type="entry name" value="DNA/RNA polymerases"/>
    <property type="match status" value="1"/>
</dbReference>
<proteinExistence type="predicted"/>
<reference evidence="2" key="1">
    <citation type="journal article" date="2019" name="Plant Biotechnol. J.">
        <title>Genome sequencing of the Australian wild diploid species Gossypium australe highlights disease resistance and delayed gland morphogenesis.</title>
        <authorList>
            <person name="Cai Y."/>
            <person name="Cai X."/>
            <person name="Wang Q."/>
            <person name="Wang P."/>
            <person name="Zhang Y."/>
            <person name="Cai C."/>
            <person name="Xu Y."/>
            <person name="Wang K."/>
            <person name="Zhou Z."/>
            <person name="Wang C."/>
            <person name="Geng S."/>
            <person name="Li B."/>
            <person name="Dong Q."/>
            <person name="Hou Y."/>
            <person name="Wang H."/>
            <person name="Ai P."/>
            <person name="Liu Z."/>
            <person name="Yi F."/>
            <person name="Sun M."/>
            <person name="An G."/>
            <person name="Cheng J."/>
            <person name="Zhang Y."/>
            <person name="Shi Q."/>
            <person name="Xie Y."/>
            <person name="Shi X."/>
            <person name="Chang Y."/>
            <person name="Huang F."/>
            <person name="Chen Y."/>
            <person name="Hong S."/>
            <person name="Mi L."/>
            <person name="Sun Q."/>
            <person name="Zhang L."/>
            <person name="Zhou B."/>
            <person name="Peng R."/>
            <person name="Zhang X."/>
            <person name="Liu F."/>
        </authorList>
    </citation>
    <scope>NUCLEOTIDE SEQUENCE [LARGE SCALE GENOMIC DNA]</scope>
    <source>
        <strain evidence="2">cv. PA1801</strain>
    </source>
</reference>
<dbReference type="InterPro" id="IPR043502">
    <property type="entry name" value="DNA/RNA_pol_sf"/>
</dbReference>